<feature type="non-terminal residue" evidence="1">
    <location>
        <position position="22"/>
    </location>
</feature>
<evidence type="ECO:0000313" key="1">
    <source>
        <dbReference type="EMBL" id="SVC44631.1"/>
    </source>
</evidence>
<organism evidence="1">
    <name type="scientific">marine metagenome</name>
    <dbReference type="NCBI Taxonomy" id="408172"/>
    <lineage>
        <taxon>unclassified sequences</taxon>
        <taxon>metagenomes</taxon>
        <taxon>ecological metagenomes</taxon>
    </lineage>
</organism>
<dbReference type="AlphaFoldDB" id="A0A382MBK3"/>
<dbReference type="EMBL" id="UINC01091677">
    <property type="protein sequence ID" value="SVC44631.1"/>
    <property type="molecule type" value="Genomic_DNA"/>
</dbReference>
<proteinExistence type="predicted"/>
<accession>A0A382MBK3</accession>
<name>A0A382MBK3_9ZZZZ</name>
<protein>
    <submittedName>
        <fullName evidence="1">Uncharacterized protein</fullName>
    </submittedName>
</protein>
<gene>
    <name evidence="1" type="ORF">METZ01_LOCUS297485</name>
</gene>
<reference evidence="1" key="1">
    <citation type="submission" date="2018-05" db="EMBL/GenBank/DDBJ databases">
        <authorList>
            <person name="Lanie J.A."/>
            <person name="Ng W.-L."/>
            <person name="Kazmierczak K.M."/>
            <person name="Andrzejewski T.M."/>
            <person name="Davidsen T.M."/>
            <person name="Wayne K.J."/>
            <person name="Tettelin H."/>
            <person name="Glass J.I."/>
            <person name="Rusch D."/>
            <person name="Podicherti R."/>
            <person name="Tsui H.-C.T."/>
            <person name="Winkler M.E."/>
        </authorList>
    </citation>
    <scope>NUCLEOTIDE SEQUENCE</scope>
</reference>
<sequence>MQYIKSFIDYLSAPTISFTLLT</sequence>